<dbReference type="InterPro" id="IPR052396">
    <property type="entry name" value="Meiotic_Drive_Suppr_Kinase"/>
</dbReference>
<dbReference type="PROSITE" id="PS50011">
    <property type="entry name" value="PROTEIN_KINASE_DOM"/>
    <property type="match status" value="1"/>
</dbReference>
<name>A0A543I2J3_9MICO</name>
<gene>
    <name evidence="2" type="ORF">FBY41_1140</name>
</gene>
<proteinExistence type="predicted"/>
<evidence type="ECO:0000313" key="2">
    <source>
        <dbReference type="EMBL" id="TQM64761.1"/>
    </source>
</evidence>
<dbReference type="InterPro" id="IPR011009">
    <property type="entry name" value="Kinase-like_dom_sf"/>
</dbReference>
<dbReference type="PANTHER" id="PTHR37171">
    <property type="entry name" value="SERINE/THREONINE-PROTEIN KINASE YRZF-RELATED"/>
    <property type="match status" value="1"/>
</dbReference>
<dbReference type="Pfam" id="PF00069">
    <property type="entry name" value="Pkinase"/>
    <property type="match status" value="1"/>
</dbReference>
<reference evidence="2 3" key="1">
    <citation type="submission" date="2019-06" db="EMBL/GenBank/DDBJ databases">
        <title>Genome sequencing of plant associated microbes to promote plant fitness in Sorghum bicolor and Oryza sativa.</title>
        <authorList>
            <person name="Coleman-Derr D."/>
        </authorList>
    </citation>
    <scope>NUCLEOTIDE SEQUENCE [LARGE SCALE GENOMIC DNA]</scope>
    <source>
        <strain evidence="2 3">KV-663</strain>
    </source>
</reference>
<dbReference type="Gene3D" id="1.10.510.10">
    <property type="entry name" value="Transferase(Phosphotransferase) domain 1"/>
    <property type="match status" value="1"/>
</dbReference>
<dbReference type="GO" id="GO:0004672">
    <property type="term" value="F:protein kinase activity"/>
    <property type="evidence" value="ECO:0007669"/>
    <property type="project" value="InterPro"/>
</dbReference>
<dbReference type="RefSeq" id="WP_185748905.1">
    <property type="nucleotide sequence ID" value="NZ_VFPM01000001.1"/>
</dbReference>
<dbReference type="PANTHER" id="PTHR37171:SF1">
    <property type="entry name" value="SERINE_THREONINE-PROTEIN KINASE YRZF-RELATED"/>
    <property type="match status" value="1"/>
</dbReference>
<accession>A0A543I2J3</accession>
<dbReference type="GO" id="GO:0005524">
    <property type="term" value="F:ATP binding"/>
    <property type="evidence" value="ECO:0007669"/>
    <property type="project" value="InterPro"/>
</dbReference>
<evidence type="ECO:0000259" key="1">
    <source>
        <dbReference type="PROSITE" id="PS50011"/>
    </source>
</evidence>
<dbReference type="SUPFAM" id="SSF56112">
    <property type="entry name" value="Protein kinase-like (PK-like)"/>
    <property type="match status" value="1"/>
</dbReference>
<keyword evidence="2" id="KW-0808">Transferase</keyword>
<dbReference type="InterPro" id="IPR000719">
    <property type="entry name" value="Prot_kinase_dom"/>
</dbReference>
<dbReference type="EMBL" id="VFPM01000001">
    <property type="protein sequence ID" value="TQM64761.1"/>
    <property type="molecule type" value="Genomic_DNA"/>
</dbReference>
<keyword evidence="3" id="KW-1185">Reference proteome</keyword>
<evidence type="ECO:0000313" key="3">
    <source>
        <dbReference type="Proteomes" id="UP000316747"/>
    </source>
</evidence>
<dbReference type="SMART" id="SM00220">
    <property type="entry name" value="S_TKc"/>
    <property type="match status" value="1"/>
</dbReference>
<dbReference type="Proteomes" id="UP000316747">
    <property type="component" value="Unassembled WGS sequence"/>
</dbReference>
<sequence length="537" mass="56847">MTVADMRYVLPTDAETVALPDHGEVLLARRGSRVTPQLLSADSMRLLEQFRTPSTLTQAVLGYCAATGSDPVSTLEDAFPVLVALTHADLLVPDGSDSAAAMEDRQRVGEVAGPATITARLRTLRDSEIWRGELCDGTPVVVKIVDDAAFGPDLFAREVAALCRLSPLAGTDVPQLVWHEASPTGGTLVLSEVVGDPVDLAVADRGDDARRTVAVAVLDAYTALHECGVLHGDVHAGNVLLRPDGTVTVIDFGLAQLADASSEPGVPVPRAAGGEGLDPSCARALLEQRALPPLDSASEQYAIAALVHRVLTSTSYLDLACEREEALRRIATDEPRRFAAVGRAPWPSGERVLRRALSKSPTERFATTAALRDALAAATRADAAHVAHLAHGIETAPEADRRRAVAALEVDGAIWQGADPDEAAHAAWFLQRLADLTGDVTAHDLAAVWTLRAGGSLPPAPRPDEGVTRAHGELDAYCRTGDDVHLRRARAIATRLGTAPVWRVDVRRGRWASVLAALECERPADAVLPGTADLLSP</sequence>
<feature type="domain" description="Protein kinase" evidence="1">
    <location>
        <begin position="102"/>
        <end position="376"/>
    </location>
</feature>
<comment type="caution">
    <text evidence="2">The sequence shown here is derived from an EMBL/GenBank/DDBJ whole genome shotgun (WGS) entry which is preliminary data.</text>
</comment>
<protein>
    <submittedName>
        <fullName evidence="2">Phosphotransferase family enzyme</fullName>
    </submittedName>
</protein>
<organism evidence="2 3">
    <name type="scientific">Humibacillus xanthopallidus</name>
    <dbReference type="NCBI Taxonomy" id="412689"/>
    <lineage>
        <taxon>Bacteria</taxon>
        <taxon>Bacillati</taxon>
        <taxon>Actinomycetota</taxon>
        <taxon>Actinomycetes</taxon>
        <taxon>Micrococcales</taxon>
        <taxon>Intrasporangiaceae</taxon>
        <taxon>Humibacillus</taxon>
    </lineage>
</organism>
<dbReference type="AlphaFoldDB" id="A0A543I2J3"/>